<reference evidence="2" key="2">
    <citation type="journal article" date="2019" name="IMA Fungus">
        <title>Genome sequencing and comparison of five Tilletia species to identify candidate genes for the detection of regulated species infecting wheat.</title>
        <authorList>
            <person name="Nguyen H.D.T."/>
            <person name="Sultana T."/>
            <person name="Kesanakurti P."/>
            <person name="Hambleton S."/>
        </authorList>
    </citation>
    <scope>NUCLEOTIDE SEQUENCE</scope>
    <source>
        <strain evidence="2">DAOMC 238032</strain>
    </source>
</reference>
<evidence type="ECO:0000313" key="2">
    <source>
        <dbReference type="EMBL" id="KAE8241347.1"/>
    </source>
</evidence>
<evidence type="ECO:0000256" key="1">
    <source>
        <dbReference type="SAM" id="MobiDB-lite"/>
    </source>
</evidence>
<protein>
    <submittedName>
        <fullName evidence="2">Uncharacterized protein</fullName>
    </submittedName>
</protein>
<feature type="compositionally biased region" description="Basic and acidic residues" evidence="1">
    <location>
        <begin position="1"/>
        <end position="14"/>
    </location>
</feature>
<dbReference type="EMBL" id="LWDD02002302">
    <property type="protein sequence ID" value="KAE8241347.1"/>
    <property type="molecule type" value="Genomic_DNA"/>
</dbReference>
<feature type="region of interest" description="Disordered" evidence="1">
    <location>
        <begin position="1"/>
        <end position="24"/>
    </location>
</feature>
<proteinExistence type="predicted"/>
<organism evidence="2 3">
    <name type="scientific">Tilletia caries</name>
    <name type="common">wheat bunt fungus</name>
    <dbReference type="NCBI Taxonomy" id="13290"/>
    <lineage>
        <taxon>Eukaryota</taxon>
        <taxon>Fungi</taxon>
        <taxon>Dikarya</taxon>
        <taxon>Basidiomycota</taxon>
        <taxon>Ustilaginomycotina</taxon>
        <taxon>Exobasidiomycetes</taxon>
        <taxon>Tilletiales</taxon>
        <taxon>Tilletiaceae</taxon>
        <taxon>Tilletia</taxon>
    </lineage>
</organism>
<dbReference type="AlphaFoldDB" id="A0A177T3M7"/>
<reference evidence="2" key="1">
    <citation type="submission" date="2016-04" db="EMBL/GenBank/DDBJ databases">
        <authorList>
            <person name="Nguyen H.D."/>
            <person name="Kesanakurti P."/>
            <person name="Cullis J."/>
            <person name="Levesque C.A."/>
            <person name="Hambleton S."/>
        </authorList>
    </citation>
    <scope>NUCLEOTIDE SEQUENCE</scope>
    <source>
        <strain evidence="2">DAOMC 238032</strain>
    </source>
</reference>
<gene>
    <name evidence="2" type="ORF">A4X03_0g8168</name>
</gene>
<accession>A0A177T3M7</accession>
<comment type="caution">
    <text evidence="2">The sequence shown here is derived from an EMBL/GenBank/DDBJ whole genome shotgun (WGS) entry which is preliminary data.</text>
</comment>
<sequence length="94" mass="9928">MAEVEASGRVREAGHNAPQGEGVAGERFDSCVEMRDLSLDLALDLHTEAAADMSSSSRTMFLAQGADRLDELVGPAKESRVMVARGLLIALGGR</sequence>
<name>A0A177T3M7_9BASI</name>
<dbReference type="Proteomes" id="UP000077671">
    <property type="component" value="Unassembled WGS sequence"/>
</dbReference>
<evidence type="ECO:0000313" key="3">
    <source>
        <dbReference type="Proteomes" id="UP000077671"/>
    </source>
</evidence>